<evidence type="ECO:0000256" key="15">
    <source>
        <dbReference type="ARBA" id="ARBA00044632"/>
    </source>
</evidence>
<dbReference type="SMART" id="SM01232">
    <property type="entry name" value="H2TH"/>
    <property type="match status" value="1"/>
</dbReference>
<gene>
    <name evidence="19" type="ORF">HMPREF1872_00767</name>
</gene>
<dbReference type="GO" id="GO:0140078">
    <property type="term" value="F:class I DNA-(apurinic or apyrimidinic site) endonuclease activity"/>
    <property type="evidence" value="ECO:0007669"/>
    <property type="project" value="UniProtKB-EC"/>
</dbReference>
<dbReference type="PANTHER" id="PTHR22993:SF9">
    <property type="entry name" value="FORMAMIDOPYRIMIDINE-DNA GLYCOSYLASE"/>
    <property type="match status" value="1"/>
</dbReference>
<dbReference type="STRING" id="1497955.HMPREF1872_00767"/>
<evidence type="ECO:0000256" key="10">
    <source>
        <dbReference type="ARBA" id="ARBA00023125"/>
    </source>
</evidence>
<feature type="domain" description="Formamidopyrimidine-DNA glycosylase catalytic" evidence="18">
    <location>
        <begin position="2"/>
        <end position="125"/>
    </location>
</feature>
<dbReference type="Gene3D" id="3.20.190.10">
    <property type="entry name" value="MutM-like, N-terminal"/>
    <property type="match status" value="1"/>
</dbReference>
<dbReference type="EMBL" id="LSCV01000021">
    <property type="protein sequence ID" value="KXB40989.1"/>
    <property type="molecule type" value="Genomic_DNA"/>
</dbReference>
<evidence type="ECO:0000313" key="20">
    <source>
        <dbReference type="Proteomes" id="UP000070080"/>
    </source>
</evidence>
<dbReference type="InterPro" id="IPR010979">
    <property type="entry name" value="Ribosomal_uS13-like_H2TH"/>
</dbReference>
<proteinExistence type="inferred from homology"/>
<reference evidence="20" key="1">
    <citation type="submission" date="2016-01" db="EMBL/GenBank/DDBJ databases">
        <authorList>
            <person name="Mitreva M."/>
            <person name="Pepin K.H."/>
            <person name="Mihindukulasuriya K.A."/>
            <person name="Fulton R."/>
            <person name="Fronick C."/>
            <person name="O'Laughlin M."/>
            <person name="Miner T."/>
            <person name="Herter B."/>
            <person name="Rosa B.A."/>
            <person name="Cordes M."/>
            <person name="Tomlinson C."/>
            <person name="Wollam A."/>
            <person name="Palsikar V.B."/>
            <person name="Mardis E.R."/>
            <person name="Wilson R.K."/>
        </authorList>
    </citation>
    <scope>NUCLEOTIDE SEQUENCE [LARGE SCALE GENOMIC DNA]</scope>
    <source>
        <strain evidence="20">KA00274</strain>
    </source>
</reference>
<comment type="subunit">
    <text evidence="4">Monomer.</text>
</comment>
<dbReference type="InterPro" id="IPR015886">
    <property type="entry name" value="H2TH_FPG"/>
</dbReference>
<dbReference type="PANTHER" id="PTHR22993">
    <property type="entry name" value="FORMAMIDOPYRIMIDINE-DNA GLYCOSYLASE"/>
    <property type="match status" value="1"/>
</dbReference>
<evidence type="ECO:0000256" key="3">
    <source>
        <dbReference type="ARBA" id="ARBA00009409"/>
    </source>
</evidence>
<dbReference type="SUPFAM" id="SSF57716">
    <property type="entry name" value="Glucocorticoid receptor-like (DNA-binding domain)"/>
    <property type="match status" value="1"/>
</dbReference>
<keyword evidence="13" id="KW-0511">Multifunctional enzyme</keyword>
<dbReference type="Proteomes" id="UP000070080">
    <property type="component" value="Unassembled WGS sequence"/>
</dbReference>
<name>A0A133YCR5_9FIRM</name>
<evidence type="ECO:0000256" key="12">
    <source>
        <dbReference type="ARBA" id="ARBA00023239"/>
    </source>
</evidence>
<dbReference type="PATRIC" id="fig|1497955.3.peg.742"/>
<dbReference type="GO" id="GO:0006284">
    <property type="term" value="P:base-excision repair"/>
    <property type="evidence" value="ECO:0007669"/>
    <property type="project" value="InterPro"/>
</dbReference>
<feature type="domain" description="FPG-type" evidence="17">
    <location>
        <begin position="262"/>
        <end position="296"/>
    </location>
</feature>
<dbReference type="GO" id="GO:0003690">
    <property type="term" value="F:double-stranded DNA binding"/>
    <property type="evidence" value="ECO:0007669"/>
    <property type="project" value="UniProtKB-ARBA"/>
</dbReference>
<evidence type="ECO:0000259" key="18">
    <source>
        <dbReference type="PROSITE" id="PS51068"/>
    </source>
</evidence>
<dbReference type="GO" id="GO:0003684">
    <property type="term" value="F:damaged DNA binding"/>
    <property type="evidence" value="ECO:0007669"/>
    <property type="project" value="InterPro"/>
</dbReference>
<dbReference type="GO" id="GO:0034039">
    <property type="term" value="F:8-oxo-7,8-dihydroguanine DNA N-glycosylase activity"/>
    <property type="evidence" value="ECO:0007669"/>
    <property type="project" value="TreeGrafter"/>
</dbReference>
<dbReference type="RefSeq" id="WP_066714058.1">
    <property type="nucleotide sequence ID" value="NZ_CP118869.1"/>
</dbReference>
<dbReference type="InterPro" id="IPR000214">
    <property type="entry name" value="Znf_DNA_glyclase/AP_lyase"/>
</dbReference>
<keyword evidence="7 16" id="KW-0863">Zinc-finger</keyword>
<keyword evidence="12" id="KW-0456">Lyase</keyword>
<dbReference type="PROSITE" id="PS51066">
    <property type="entry name" value="ZF_FPG_2"/>
    <property type="match status" value="1"/>
</dbReference>
<dbReference type="InterPro" id="IPR012319">
    <property type="entry name" value="FPG_cat"/>
</dbReference>
<comment type="catalytic activity">
    <reaction evidence="15">
        <text>2'-deoxyribonucleotide-(2'-deoxyribose 5'-phosphate)-2'-deoxyribonucleotide-DNA = a 3'-end 2'-deoxyribonucleotide-(2,3-dehydro-2,3-deoxyribose 5'-phosphate)-DNA + a 5'-end 5'-phospho-2'-deoxyribonucleoside-DNA + H(+)</text>
        <dbReference type="Rhea" id="RHEA:66592"/>
        <dbReference type="Rhea" id="RHEA-COMP:13180"/>
        <dbReference type="Rhea" id="RHEA-COMP:16897"/>
        <dbReference type="Rhea" id="RHEA-COMP:17067"/>
        <dbReference type="ChEBI" id="CHEBI:15378"/>
        <dbReference type="ChEBI" id="CHEBI:136412"/>
        <dbReference type="ChEBI" id="CHEBI:157695"/>
        <dbReference type="ChEBI" id="CHEBI:167181"/>
        <dbReference type="EC" id="4.2.99.18"/>
    </reaction>
</comment>
<evidence type="ECO:0000256" key="5">
    <source>
        <dbReference type="ARBA" id="ARBA00022723"/>
    </source>
</evidence>
<evidence type="ECO:0000256" key="7">
    <source>
        <dbReference type="ARBA" id="ARBA00022771"/>
    </source>
</evidence>
<keyword evidence="14" id="KW-0326">Glycosidase</keyword>
<accession>A0A133YCR5</accession>
<sequence length="303" mass="34438">MPELPEVETIRRGLNKLSSQTVLKDFTKVSPYCFHDSENLLANSLNGSEPLTLSQFVRQGKYLIAEIKQCEQIAFLIIFHLRMTGKLIVTDTVIDWPKHTHFYFTLEDKARATHYLYFNDIRRFGGAVVLTKEQIKAYSSLTKLAFDAYTYKLAYTSSPLKESDALACFQNNLVKHPKTPIKSLLLDQTVIAGLGNIYADELLFINQIHPLSLVSYLSFEQISKLFYSIKPLLTQAIGHHGTTFSDYVDSLGHKGTFQLELKVYKRSKQACSICQTEICKIKIAGRSSHFCPKCQAYYGPKLN</sequence>
<dbReference type="FunFam" id="1.10.8.50:FF:000003">
    <property type="entry name" value="Formamidopyrimidine-DNA glycosylase"/>
    <property type="match status" value="1"/>
</dbReference>
<dbReference type="Pfam" id="PF06831">
    <property type="entry name" value="H2TH"/>
    <property type="match status" value="1"/>
</dbReference>
<keyword evidence="8" id="KW-0378">Hydrolase</keyword>
<dbReference type="Gene3D" id="1.10.8.50">
    <property type="match status" value="1"/>
</dbReference>
<evidence type="ECO:0000256" key="4">
    <source>
        <dbReference type="ARBA" id="ARBA00011245"/>
    </source>
</evidence>
<keyword evidence="11" id="KW-0234">DNA repair</keyword>
<dbReference type="PROSITE" id="PS51068">
    <property type="entry name" value="FPG_CAT"/>
    <property type="match status" value="1"/>
</dbReference>
<keyword evidence="5" id="KW-0479">Metal-binding</keyword>
<evidence type="ECO:0000256" key="16">
    <source>
        <dbReference type="PROSITE-ProRule" id="PRU00391"/>
    </source>
</evidence>
<dbReference type="AlphaFoldDB" id="A0A133YCR5"/>
<dbReference type="Pfam" id="PF01149">
    <property type="entry name" value="Fapy_DNA_glyco"/>
    <property type="match status" value="1"/>
</dbReference>
<protein>
    <submittedName>
        <fullName evidence="19">DNA-formamidopyrimidine glycosylase</fullName>
    </submittedName>
</protein>
<dbReference type="GO" id="GO:0008270">
    <property type="term" value="F:zinc ion binding"/>
    <property type="evidence" value="ECO:0007669"/>
    <property type="project" value="UniProtKB-KW"/>
</dbReference>
<dbReference type="SUPFAM" id="SSF46946">
    <property type="entry name" value="S13-like H2TH domain"/>
    <property type="match status" value="1"/>
</dbReference>
<keyword evidence="6" id="KW-0227">DNA damage</keyword>
<dbReference type="SMART" id="SM00898">
    <property type="entry name" value="Fapy_DNA_glyco"/>
    <property type="match status" value="1"/>
</dbReference>
<evidence type="ECO:0000256" key="2">
    <source>
        <dbReference type="ARBA" id="ARBA00001947"/>
    </source>
</evidence>
<organism evidence="19 20">
    <name type="scientific">Amygdalobacter nucleatus</name>
    <dbReference type="NCBI Taxonomy" id="3029274"/>
    <lineage>
        <taxon>Bacteria</taxon>
        <taxon>Bacillati</taxon>
        <taxon>Bacillota</taxon>
        <taxon>Clostridia</taxon>
        <taxon>Eubacteriales</taxon>
        <taxon>Oscillospiraceae</taxon>
        <taxon>Amygdalobacter</taxon>
    </lineage>
</organism>
<comment type="similarity">
    <text evidence="3">Belongs to the FPG family.</text>
</comment>
<evidence type="ECO:0000256" key="1">
    <source>
        <dbReference type="ARBA" id="ARBA00001668"/>
    </source>
</evidence>
<evidence type="ECO:0000259" key="17">
    <source>
        <dbReference type="PROSITE" id="PS51066"/>
    </source>
</evidence>
<dbReference type="CDD" id="cd08966">
    <property type="entry name" value="EcFpg-like_N"/>
    <property type="match status" value="1"/>
</dbReference>
<dbReference type="NCBIfam" id="TIGR00577">
    <property type="entry name" value="fpg"/>
    <property type="match status" value="1"/>
</dbReference>
<evidence type="ECO:0000256" key="6">
    <source>
        <dbReference type="ARBA" id="ARBA00022763"/>
    </source>
</evidence>
<evidence type="ECO:0000256" key="8">
    <source>
        <dbReference type="ARBA" id="ARBA00022801"/>
    </source>
</evidence>
<comment type="cofactor">
    <cofactor evidence="2">
        <name>Zn(2+)</name>
        <dbReference type="ChEBI" id="CHEBI:29105"/>
    </cofactor>
</comment>
<dbReference type="InterPro" id="IPR020629">
    <property type="entry name" value="FPG_Glyclase"/>
</dbReference>
<dbReference type="InterPro" id="IPR035937">
    <property type="entry name" value="FPG_N"/>
</dbReference>
<comment type="catalytic activity">
    <reaction evidence="1">
        <text>Hydrolysis of DNA containing ring-opened 7-methylguanine residues, releasing 2,6-diamino-4-hydroxy-5-(N-methyl)formamidopyrimidine.</text>
        <dbReference type="EC" id="3.2.2.23"/>
    </reaction>
</comment>
<dbReference type="SUPFAM" id="SSF81624">
    <property type="entry name" value="N-terminal domain of MutM-like DNA repair proteins"/>
    <property type="match status" value="1"/>
</dbReference>
<keyword evidence="9" id="KW-0862">Zinc</keyword>
<evidence type="ECO:0000256" key="11">
    <source>
        <dbReference type="ARBA" id="ARBA00023204"/>
    </source>
</evidence>
<keyword evidence="20" id="KW-1185">Reference proteome</keyword>
<evidence type="ECO:0000256" key="13">
    <source>
        <dbReference type="ARBA" id="ARBA00023268"/>
    </source>
</evidence>
<comment type="caution">
    <text evidence="19">The sequence shown here is derived from an EMBL/GenBank/DDBJ whole genome shotgun (WGS) entry which is preliminary data.</text>
</comment>
<evidence type="ECO:0000313" key="19">
    <source>
        <dbReference type="EMBL" id="KXB40989.1"/>
    </source>
</evidence>
<evidence type="ECO:0000256" key="14">
    <source>
        <dbReference type="ARBA" id="ARBA00023295"/>
    </source>
</evidence>
<evidence type="ECO:0000256" key="9">
    <source>
        <dbReference type="ARBA" id="ARBA00022833"/>
    </source>
</evidence>
<dbReference type="NCBIfam" id="NF002211">
    <property type="entry name" value="PRK01103.1"/>
    <property type="match status" value="1"/>
</dbReference>
<keyword evidence="10" id="KW-0238">DNA-binding</keyword>
<dbReference type="OrthoDB" id="9800855at2"/>